<protein>
    <recommendedName>
        <fullName evidence="4">MORN repeat protein</fullName>
    </recommendedName>
</protein>
<comment type="caution">
    <text evidence="2">The sequence shown here is derived from an EMBL/GenBank/DDBJ whole genome shotgun (WGS) entry which is preliminary data.</text>
</comment>
<proteinExistence type="predicted"/>
<name>A0ABS2PKC1_9STRE</name>
<dbReference type="InterPro" id="IPR003409">
    <property type="entry name" value="MORN"/>
</dbReference>
<evidence type="ECO:0000313" key="2">
    <source>
        <dbReference type="EMBL" id="MBM7635732.1"/>
    </source>
</evidence>
<gene>
    <name evidence="2" type="ORF">JOC31_000533</name>
</gene>
<evidence type="ECO:0000313" key="3">
    <source>
        <dbReference type="Proteomes" id="UP000809081"/>
    </source>
</evidence>
<dbReference type="InterPro" id="IPR014590">
    <property type="entry name" value="UCP034300_MORN_rpt-cont"/>
</dbReference>
<keyword evidence="3" id="KW-1185">Reference proteome</keyword>
<dbReference type="RefSeq" id="WP_205016665.1">
    <property type="nucleotide sequence ID" value="NZ_JAFBEI010000008.1"/>
</dbReference>
<dbReference type="Gene3D" id="2.20.110.10">
    <property type="entry name" value="Histone H3 K4-specific methyltransferase SET7/9 N-terminal domain"/>
    <property type="match status" value="2"/>
</dbReference>
<keyword evidence="1" id="KW-0677">Repeat</keyword>
<dbReference type="PANTHER" id="PTHR43215">
    <property type="entry name" value="RADIAL SPOKE HEAD 1 HOMOLOG"/>
    <property type="match status" value="1"/>
</dbReference>
<dbReference type="PANTHER" id="PTHR43215:SF14">
    <property type="entry name" value="RADIAL SPOKE HEAD 1 HOMOLOG"/>
    <property type="match status" value="1"/>
</dbReference>
<sequence length="132" mass="14302">MIKQVSDRLSQISRGQWELLAAIVILVFGLSVVAIPISHQGKLTYDSGNISYQGQVVNHRMNGQGTLTFQNGDVYKGHFVNGVMDGQGTLTAKAGWSYTGSFRQGQADGKGTLKTASGKIYKGTFKQGIYQK</sequence>
<reference evidence="2 3" key="1">
    <citation type="submission" date="2021-01" db="EMBL/GenBank/DDBJ databases">
        <title>Genomic Encyclopedia of Type Strains, Phase IV (KMG-IV): sequencing the most valuable type-strain genomes for metagenomic binning, comparative biology and taxonomic classification.</title>
        <authorList>
            <person name="Goeker M."/>
        </authorList>
    </citation>
    <scope>NUCLEOTIDE SEQUENCE [LARGE SCALE GENOMIC DNA]</scope>
    <source>
        <strain evidence="2 3">DSM 27513</strain>
    </source>
</reference>
<dbReference type="Proteomes" id="UP000809081">
    <property type="component" value="Unassembled WGS sequence"/>
</dbReference>
<accession>A0ABS2PKC1</accession>
<organism evidence="2 3">
    <name type="scientific">Streptococcus saliviloxodontae</name>
    <dbReference type="NCBI Taxonomy" id="1349416"/>
    <lineage>
        <taxon>Bacteria</taxon>
        <taxon>Bacillati</taxon>
        <taxon>Bacillota</taxon>
        <taxon>Bacilli</taxon>
        <taxon>Lactobacillales</taxon>
        <taxon>Streptococcaceae</taxon>
        <taxon>Streptococcus</taxon>
    </lineage>
</organism>
<dbReference type="EMBL" id="JAFBEI010000008">
    <property type="protein sequence ID" value="MBM7635732.1"/>
    <property type="molecule type" value="Genomic_DNA"/>
</dbReference>
<dbReference type="SMART" id="SM00698">
    <property type="entry name" value="MORN"/>
    <property type="match status" value="3"/>
</dbReference>
<evidence type="ECO:0008006" key="4">
    <source>
        <dbReference type="Google" id="ProtNLM"/>
    </source>
</evidence>
<dbReference type="SUPFAM" id="SSF82185">
    <property type="entry name" value="Histone H3 K4-specific methyltransferase SET7/9 N-terminal domain"/>
    <property type="match status" value="1"/>
</dbReference>
<dbReference type="Pfam" id="PF02493">
    <property type="entry name" value="MORN"/>
    <property type="match status" value="3"/>
</dbReference>
<dbReference type="PIRSF" id="PIRSF034300">
    <property type="entry name" value="UCP034300"/>
    <property type="match status" value="1"/>
</dbReference>
<evidence type="ECO:0000256" key="1">
    <source>
        <dbReference type="ARBA" id="ARBA00022737"/>
    </source>
</evidence>